<organism evidence="1">
    <name type="scientific">freshwater metagenome</name>
    <dbReference type="NCBI Taxonomy" id="449393"/>
    <lineage>
        <taxon>unclassified sequences</taxon>
        <taxon>metagenomes</taxon>
        <taxon>ecological metagenomes</taxon>
    </lineage>
</organism>
<dbReference type="EMBL" id="CAEZWR010000218">
    <property type="protein sequence ID" value="CAB4676781.1"/>
    <property type="molecule type" value="Genomic_DNA"/>
</dbReference>
<reference evidence="1" key="1">
    <citation type="submission" date="2020-05" db="EMBL/GenBank/DDBJ databases">
        <authorList>
            <person name="Chiriac C."/>
            <person name="Salcher M."/>
            <person name="Ghai R."/>
            <person name="Kavagutti S V."/>
        </authorList>
    </citation>
    <scope>NUCLEOTIDE SEQUENCE</scope>
</reference>
<gene>
    <name evidence="1" type="ORF">UFOPK2282_01411</name>
</gene>
<name>A0A6J6MR50_9ZZZZ</name>
<protein>
    <submittedName>
        <fullName evidence="1">Unannotated protein</fullName>
    </submittedName>
</protein>
<dbReference type="AlphaFoldDB" id="A0A6J6MR50"/>
<accession>A0A6J6MR50</accession>
<proteinExistence type="predicted"/>
<evidence type="ECO:0000313" key="1">
    <source>
        <dbReference type="EMBL" id="CAB4676781.1"/>
    </source>
</evidence>
<sequence>MRPLLLRPPFFGNGRTSDFSGVERVISTKSATDEPRRPGVVGLYLRIPMSVPLVIDGRSGDRASEDVDAVAGGY</sequence>